<protein>
    <submittedName>
        <fullName evidence="3">Enhanced serine sensitivity protein SseB</fullName>
    </submittedName>
</protein>
<dbReference type="Proteomes" id="UP001523369">
    <property type="component" value="Unassembled WGS sequence"/>
</dbReference>
<comment type="caution">
    <text evidence="3">The sequence shown here is derived from an EMBL/GenBank/DDBJ whole genome shotgun (WGS) entry which is preliminary data.</text>
</comment>
<dbReference type="EMBL" id="JAMYJR010000059">
    <property type="protein sequence ID" value="MCO8277509.1"/>
    <property type="molecule type" value="Genomic_DNA"/>
</dbReference>
<dbReference type="Pfam" id="PF07179">
    <property type="entry name" value="SseB"/>
    <property type="match status" value="1"/>
</dbReference>
<proteinExistence type="predicted"/>
<keyword evidence="4" id="KW-1185">Reference proteome</keyword>
<accession>A0ABT1E2Z8</accession>
<dbReference type="RefSeq" id="WP_253243521.1">
    <property type="nucleotide sequence ID" value="NZ_JAMYJR010000059.1"/>
</dbReference>
<name>A0ABT1E2Z8_9ACTN</name>
<feature type="domain" description="SseB protein C-terminal" evidence="2">
    <location>
        <begin position="123"/>
        <end position="231"/>
    </location>
</feature>
<evidence type="ECO:0000313" key="4">
    <source>
        <dbReference type="Proteomes" id="UP001523369"/>
    </source>
</evidence>
<feature type="domain" description="SseB protein N-terminal" evidence="1">
    <location>
        <begin position="7"/>
        <end position="114"/>
    </location>
</feature>
<evidence type="ECO:0000259" key="2">
    <source>
        <dbReference type="Pfam" id="PF14581"/>
    </source>
</evidence>
<dbReference type="InterPro" id="IPR009839">
    <property type="entry name" value="SseB_N"/>
</dbReference>
<dbReference type="Pfam" id="PF14581">
    <property type="entry name" value="SseB_C"/>
    <property type="match status" value="1"/>
</dbReference>
<evidence type="ECO:0000313" key="3">
    <source>
        <dbReference type="EMBL" id="MCO8277509.1"/>
    </source>
</evidence>
<dbReference type="InterPro" id="IPR027945">
    <property type="entry name" value="SseB_C"/>
</dbReference>
<evidence type="ECO:0000259" key="1">
    <source>
        <dbReference type="Pfam" id="PF07179"/>
    </source>
</evidence>
<reference evidence="3 4" key="1">
    <citation type="submission" date="2022-06" db="EMBL/GenBank/DDBJ databases">
        <title>New Species of the Genus Actinoplanes, ActinopZanes ferrugineus.</title>
        <authorList>
            <person name="Ding P."/>
        </authorList>
    </citation>
    <scope>NUCLEOTIDE SEQUENCE [LARGE SCALE GENOMIC DNA]</scope>
    <source>
        <strain evidence="3 4">TRM88003</strain>
    </source>
</reference>
<organism evidence="3 4">
    <name type="scientific">Paractinoplanes aksuensis</name>
    <dbReference type="NCBI Taxonomy" id="2939490"/>
    <lineage>
        <taxon>Bacteria</taxon>
        <taxon>Bacillati</taxon>
        <taxon>Actinomycetota</taxon>
        <taxon>Actinomycetes</taxon>
        <taxon>Micromonosporales</taxon>
        <taxon>Micromonosporaceae</taxon>
        <taxon>Paractinoplanes</taxon>
    </lineage>
</organism>
<sequence>MFPANPLEEALAGARAGRLAPEQLLQAIAANPLWVPLPAGSGPEGQTQLPVMVLEGRPYVAAYTSAEQYARGAGDQAHMELPGRQLAGLMADELGLAVNPGAELGLPVRADGVRTIRGGVTTVRAGARLRLGQPADEPHALVAALRQVFATAPAVVEARRALAQIGDQAPTLLIGVRPDRTVPTWQQDSINAVRTAAERAPLPYAVDTVFLDDQNDPISRWMVEHTEPLYTNSIAAE</sequence>
<gene>
    <name evidence="3" type="ORF">M1L60_43720</name>
</gene>